<dbReference type="EMBL" id="BPLQ01014820">
    <property type="protein sequence ID" value="GIY83380.1"/>
    <property type="molecule type" value="Genomic_DNA"/>
</dbReference>
<evidence type="ECO:0000313" key="2">
    <source>
        <dbReference type="EMBL" id="GIY83380.1"/>
    </source>
</evidence>
<protein>
    <submittedName>
        <fullName evidence="2">Uncharacterized protein</fullName>
    </submittedName>
</protein>
<organism evidence="2 3">
    <name type="scientific">Caerostris darwini</name>
    <dbReference type="NCBI Taxonomy" id="1538125"/>
    <lineage>
        <taxon>Eukaryota</taxon>
        <taxon>Metazoa</taxon>
        <taxon>Ecdysozoa</taxon>
        <taxon>Arthropoda</taxon>
        <taxon>Chelicerata</taxon>
        <taxon>Arachnida</taxon>
        <taxon>Araneae</taxon>
        <taxon>Araneomorphae</taxon>
        <taxon>Entelegynae</taxon>
        <taxon>Araneoidea</taxon>
        <taxon>Araneidae</taxon>
        <taxon>Caerostris</taxon>
    </lineage>
</organism>
<feature type="region of interest" description="Disordered" evidence="1">
    <location>
        <begin position="1"/>
        <end position="20"/>
    </location>
</feature>
<reference evidence="2 3" key="1">
    <citation type="submission" date="2021-06" db="EMBL/GenBank/DDBJ databases">
        <title>Caerostris darwini draft genome.</title>
        <authorList>
            <person name="Kono N."/>
            <person name="Arakawa K."/>
        </authorList>
    </citation>
    <scope>NUCLEOTIDE SEQUENCE [LARGE SCALE GENOMIC DNA]</scope>
</reference>
<proteinExistence type="predicted"/>
<sequence length="99" mass="11015">MWLLPTTKETRSSHLEGGKKNLKSEWKGAIPNLCQLTSSTGDGGTHPKALKVRSRLASRGCSIVVWRCQAIIERRASSIHHTAEGETFFTKHKTKKCVL</sequence>
<comment type="caution">
    <text evidence="2">The sequence shown here is derived from an EMBL/GenBank/DDBJ whole genome shotgun (WGS) entry which is preliminary data.</text>
</comment>
<evidence type="ECO:0000313" key="3">
    <source>
        <dbReference type="Proteomes" id="UP001054837"/>
    </source>
</evidence>
<feature type="compositionally biased region" description="Basic and acidic residues" evidence="1">
    <location>
        <begin position="8"/>
        <end position="20"/>
    </location>
</feature>
<gene>
    <name evidence="2" type="ORF">CDAR_116301</name>
</gene>
<name>A0AAV4WKF2_9ARAC</name>
<dbReference type="Proteomes" id="UP001054837">
    <property type="component" value="Unassembled WGS sequence"/>
</dbReference>
<keyword evidence="3" id="KW-1185">Reference proteome</keyword>
<accession>A0AAV4WKF2</accession>
<dbReference type="AlphaFoldDB" id="A0AAV4WKF2"/>
<evidence type="ECO:0000256" key="1">
    <source>
        <dbReference type="SAM" id="MobiDB-lite"/>
    </source>
</evidence>